<accession>A0A1G6RIG8</accession>
<dbReference type="OrthoDB" id="284233at2"/>
<evidence type="ECO:0000313" key="2">
    <source>
        <dbReference type="EMBL" id="SDD04144.1"/>
    </source>
</evidence>
<dbReference type="CDD" id="cd15482">
    <property type="entry name" value="Sialidase_non-viral"/>
    <property type="match status" value="1"/>
</dbReference>
<name>A0A1G6RIG8_9PSEU</name>
<sequence length="331" mass="36651">MIRVAGTELVAQITGRESVNGTAERYGIHATDLGVMWDDGDGRTFVVFGDTYGAGWCGEGAGPSEGGDWRCNVLAVAADRDLDSGLRIESVIARDDGTARQILDRDPRRDEETVIPCSGVAIDGTHYLHYMSVRNWGARGKWVTNYAGIAVSRDGGHTWDKPERARWINRAERDHPFQMAAFARAEDHLHLLGTPNGRWGDARLARVSTSDILEPRAYEYWTGARWRPRDEFAATPVMRGPVGELSVLYNIHFGQWLAVHLDEARAAIVLRTAEHLTGPWTDGQALATAGRYPGLYGGFLHPASADGPVIHYTMSRWSPYNVYLMRSELTG</sequence>
<dbReference type="Pfam" id="PF13810">
    <property type="entry name" value="DUF4185"/>
    <property type="match status" value="1"/>
</dbReference>
<evidence type="ECO:0000313" key="3">
    <source>
        <dbReference type="Proteomes" id="UP000199501"/>
    </source>
</evidence>
<dbReference type="InterPro" id="IPR025442">
    <property type="entry name" value="DUF4185"/>
</dbReference>
<dbReference type="Proteomes" id="UP000199501">
    <property type="component" value="Unassembled WGS sequence"/>
</dbReference>
<dbReference type="EMBL" id="FMZZ01000006">
    <property type="protein sequence ID" value="SDD04144.1"/>
    <property type="molecule type" value="Genomic_DNA"/>
</dbReference>
<protein>
    <recommendedName>
        <fullName evidence="1">DUF4185 domain-containing protein</fullName>
    </recommendedName>
</protein>
<feature type="domain" description="DUF4185" evidence="1">
    <location>
        <begin position="18"/>
        <end position="326"/>
    </location>
</feature>
<dbReference type="RefSeq" id="WP_091450836.1">
    <property type="nucleotide sequence ID" value="NZ_FMZZ01000006.1"/>
</dbReference>
<keyword evidence="3" id="KW-1185">Reference proteome</keyword>
<dbReference type="AlphaFoldDB" id="A0A1G6RIG8"/>
<reference evidence="3" key="1">
    <citation type="submission" date="2016-10" db="EMBL/GenBank/DDBJ databases">
        <authorList>
            <person name="Varghese N."/>
            <person name="Submissions S."/>
        </authorList>
    </citation>
    <scope>NUCLEOTIDE SEQUENCE [LARGE SCALE GENOMIC DNA]</scope>
    <source>
        <strain evidence="3">IBRC-M 10403</strain>
    </source>
</reference>
<dbReference type="STRING" id="1271860.SAMN05216174_106357"/>
<organism evidence="2 3">
    <name type="scientific">Actinokineospora iranica</name>
    <dbReference type="NCBI Taxonomy" id="1271860"/>
    <lineage>
        <taxon>Bacteria</taxon>
        <taxon>Bacillati</taxon>
        <taxon>Actinomycetota</taxon>
        <taxon>Actinomycetes</taxon>
        <taxon>Pseudonocardiales</taxon>
        <taxon>Pseudonocardiaceae</taxon>
        <taxon>Actinokineospora</taxon>
    </lineage>
</organism>
<evidence type="ECO:0000259" key="1">
    <source>
        <dbReference type="Pfam" id="PF13810"/>
    </source>
</evidence>
<gene>
    <name evidence="2" type="ORF">SAMN05216174_106357</name>
</gene>
<proteinExistence type="predicted"/>